<accession>A0AAP0PQ63</accession>
<proteinExistence type="predicted"/>
<keyword evidence="3" id="KW-1185">Reference proteome</keyword>
<reference evidence="2 3" key="1">
    <citation type="submission" date="2024-01" db="EMBL/GenBank/DDBJ databases">
        <title>Genome assemblies of Stephania.</title>
        <authorList>
            <person name="Yang L."/>
        </authorList>
    </citation>
    <scope>NUCLEOTIDE SEQUENCE [LARGE SCALE GENOMIC DNA]</scope>
    <source>
        <strain evidence="2">JXDWG</strain>
        <tissue evidence="2">Leaf</tissue>
    </source>
</reference>
<evidence type="ECO:0000313" key="3">
    <source>
        <dbReference type="Proteomes" id="UP001419268"/>
    </source>
</evidence>
<sequence length="161" mass="18246">MEGDVKNKSKSSRKRKEVINSNSAEQNKDEQSTSIGCNVGFWGSYAAEITKQEGVASKSDAMVVVIGQYQHFHADQFHKITRLTIGSTSFPENKQDINKSSIIKEFFGGNHMIKRTELDEVYKGLNVTNDKLFLRLTLVWAYEVVIGLSELYASIREEYVE</sequence>
<gene>
    <name evidence="2" type="ORF">Scep_007568</name>
</gene>
<protein>
    <submittedName>
        <fullName evidence="2">Uncharacterized protein</fullName>
    </submittedName>
</protein>
<evidence type="ECO:0000313" key="2">
    <source>
        <dbReference type="EMBL" id="KAK9148811.1"/>
    </source>
</evidence>
<comment type="caution">
    <text evidence="2">The sequence shown here is derived from an EMBL/GenBank/DDBJ whole genome shotgun (WGS) entry which is preliminary data.</text>
</comment>
<feature type="region of interest" description="Disordered" evidence="1">
    <location>
        <begin position="1"/>
        <end position="31"/>
    </location>
</feature>
<evidence type="ECO:0000256" key="1">
    <source>
        <dbReference type="SAM" id="MobiDB-lite"/>
    </source>
</evidence>
<organism evidence="2 3">
    <name type="scientific">Stephania cephalantha</name>
    <dbReference type="NCBI Taxonomy" id="152367"/>
    <lineage>
        <taxon>Eukaryota</taxon>
        <taxon>Viridiplantae</taxon>
        <taxon>Streptophyta</taxon>
        <taxon>Embryophyta</taxon>
        <taxon>Tracheophyta</taxon>
        <taxon>Spermatophyta</taxon>
        <taxon>Magnoliopsida</taxon>
        <taxon>Ranunculales</taxon>
        <taxon>Menispermaceae</taxon>
        <taxon>Menispermoideae</taxon>
        <taxon>Cissampelideae</taxon>
        <taxon>Stephania</taxon>
    </lineage>
</organism>
<dbReference type="AlphaFoldDB" id="A0AAP0PQ63"/>
<name>A0AAP0PQ63_9MAGN</name>
<dbReference type="EMBL" id="JBBNAG010000003">
    <property type="protein sequence ID" value="KAK9148811.1"/>
    <property type="molecule type" value="Genomic_DNA"/>
</dbReference>
<dbReference type="Proteomes" id="UP001419268">
    <property type="component" value="Unassembled WGS sequence"/>
</dbReference>